<dbReference type="AlphaFoldDB" id="A0A2R6AW82"/>
<gene>
    <name evidence="2" type="ORF">B9Q03_06355</name>
</gene>
<evidence type="ECO:0000313" key="3">
    <source>
        <dbReference type="Proteomes" id="UP000240322"/>
    </source>
</evidence>
<comment type="caution">
    <text evidence="2">The sequence shown here is derived from an EMBL/GenBank/DDBJ whole genome shotgun (WGS) entry which is preliminary data.</text>
</comment>
<reference evidence="2 3" key="1">
    <citation type="submission" date="2017-04" db="EMBL/GenBank/DDBJ databases">
        <title>Novel microbial lineages endemic to geothermal iron-oxide mats fill important gaps in the evolutionary history of Archaea.</title>
        <authorList>
            <person name="Jay Z.J."/>
            <person name="Beam J.P."/>
            <person name="Dlakic M."/>
            <person name="Rusch D.B."/>
            <person name="Kozubal M.A."/>
            <person name="Inskeep W.P."/>
        </authorList>
    </citation>
    <scope>NUCLEOTIDE SEQUENCE [LARGE SCALE GENOMIC DNA]</scope>
    <source>
        <strain evidence="2">OSP_D</strain>
    </source>
</reference>
<evidence type="ECO:0000313" key="2">
    <source>
        <dbReference type="EMBL" id="PSN90617.1"/>
    </source>
</evidence>
<dbReference type="EMBL" id="NEXE01000053">
    <property type="protein sequence ID" value="PSN90617.1"/>
    <property type="molecule type" value="Genomic_DNA"/>
</dbReference>
<protein>
    <submittedName>
        <fullName evidence="2">Uncharacterized protein</fullName>
    </submittedName>
</protein>
<name>A0A2R6AW82_9ARCH</name>
<organism evidence="2 3">
    <name type="scientific">Candidatus Marsarchaeota G2 archaeon OSP_D</name>
    <dbReference type="NCBI Taxonomy" id="1978157"/>
    <lineage>
        <taxon>Archaea</taxon>
        <taxon>Candidatus Marsarchaeota</taxon>
        <taxon>Candidatus Marsarchaeota group 2</taxon>
    </lineage>
</organism>
<feature type="region of interest" description="Disordered" evidence="1">
    <location>
        <begin position="49"/>
        <end position="69"/>
    </location>
</feature>
<accession>A0A2R6AW82</accession>
<sequence length="69" mass="7479">MLGRDVASALVIVKEGLSLWSAGESLGDDHTPTSTVEYLKRIPYVETSSAMNREAPPPTEIKNSCSRLC</sequence>
<dbReference type="Proteomes" id="UP000240322">
    <property type="component" value="Unassembled WGS sequence"/>
</dbReference>
<evidence type="ECO:0000256" key="1">
    <source>
        <dbReference type="SAM" id="MobiDB-lite"/>
    </source>
</evidence>
<proteinExistence type="predicted"/>